<dbReference type="Proteomes" id="UP000231586">
    <property type="component" value="Unassembled WGS sequence"/>
</dbReference>
<keyword evidence="2" id="KW-1185">Reference proteome</keyword>
<accession>A0A2M8W778</accession>
<gene>
    <name evidence="1" type="ORF">CLV34_2706</name>
</gene>
<dbReference type="RefSeq" id="WP_100350801.1">
    <property type="nucleotide sequence ID" value="NZ_PGTZ01000010.1"/>
</dbReference>
<proteinExistence type="predicted"/>
<protein>
    <submittedName>
        <fullName evidence="1">Uncharacterized protein</fullName>
    </submittedName>
</protein>
<evidence type="ECO:0000313" key="2">
    <source>
        <dbReference type="Proteomes" id="UP000231586"/>
    </source>
</evidence>
<dbReference type="EMBL" id="PGTZ01000010">
    <property type="protein sequence ID" value="PJI86783.1"/>
    <property type="molecule type" value="Genomic_DNA"/>
</dbReference>
<reference evidence="1 2" key="1">
    <citation type="submission" date="2017-11" db="EMBL/GenBank/DDBJ databases">
        <title>Genomic Encyclopedia of Archaeal and Bacterial Type Strains, Phase II (KMG-II): From Individual Species to Whole Genera.</title>
        <authorList>
            <person name="Goeker M."/>
        </authorList>
    </citation>
    <scope>NUCLEOTIDE SEQUENCE [LARGE SCALE GENOMIC DNA]</scope>
    <source>
        <strain evidence="1 2">DSM 22413</strain>
    </source>
</reference>
<comment type="caution">
    <text evidence="1">The sequence shown here is derived from an EMBL/GenBank/DDBJ whole genome shotgun (WGS) entry which is preliminary data.</text>
</comment>
<name>A0A2M8W778_9MICO</name>
<organism evidence="1 2">
    <name type="scientific">Luteimicrobium subarcticum</name>
    <dbReference type="NCBI Taxonomy" id="620910"/>
    <lineage>
        <taxon>Bacteria</taxon>
        <taxon>Bacillati</taxon>
        <taxon>Actinomycetota</taxon>
        <taxon>Actinomycetes</taxon>
        <taxon>Micrococcales</taxon>
        <taxon>Luteimicrobium</taxon>
    </lineage>
</organism>
<sequence length="172" mass="18193">MSRSDAGSETLTLWCFDARHGAADALQTIAKNTPSGGGVLVEHVRLTRDEQADAPGWTYTADGGARTEAADRKGVSRWSHALGTALGNGFEVGRSISLSDACIRSGVPEEVETAATKHLGPDTSGLLLRSTASLPSHELRGLVAQVVVRVRPGKVHLDRGFAYLRSQSRTSS</sequence>
<evidence type="ECO:0000313" key="1">
    <source>
        <dbReference type="EMBL" id="PJI86783.1"/>
    </source>
</evidence>
<dbReference type="AlphaFoldDB" id="A0A2M8W778"/>